<name>A0ABD0J9G8_9CAEN</name>
<dbReference type="Proteomes" id="UP001519460">
    <property type="component" value="Unassembled WGS sequence"/>
</dbReference>
<evidence type="ECO:0008006" key="3">
    <source>
        <dbReference type="Google" id="ProtNLM"/>
    </source>
</evidence>
<evidence type="ECO:0000313" key="1">
    <source>
        <dbReference type="EMBL" id="KAK7465944.1"/>
    </source>
</evidence>
<sequence>MRRDTRVWAEKKVAGLRGLHYVFKRQSYDARRPAGLGGLRKRRRGAVRCGANMKTKPKEAGPKRPA</sequence>
<evidence type="ECO:0000313" key="2">
    <source>
        <dbReference type="Proteomes" id="UP001519460"/>
    </source>
</evidence>
<reference evidence="1 2" key="1">
    <citation type="journal article" date="2023" name="Sci. Data">
        <title>Genome assembly of the Korean intertidal mud-creeper Batillaria attramentaria.</title>
        <authorList>
            <person name="Patra A.K."/>
            <person name="Ho P.T."/>
            <person name="Jun S."/>
            <person name="Lee S.J."/>
            <person name="Kim Y."/>
            <person name="Won Y.J."/>
        </authorList>
    </citation>
    <scope>NUCLEOTIDE SEQUENCE [LARGE SCALE GENOMIC DNA]</scope>
    <source>
        <strain evidence="1">Wonlab-2016</strain>
    </source>
</reference>
<dbReference type="EMBL" id="JACVVK020000563">
    <property type="protein sequence ID" value="KAK7465944.1"/>
    <property type="molecule type" value="Genomic_DNA"/>
</dbReference>
<proteinExistence type="predicted"/>
<gene>
    <name evidence="1" type="ORF">BaRGS_00037482</name>
</gene>
<keyword evidence="2" id="KW-1185">Reference proteome</keyword>
<dbReference type="AlphaFoldDB" id="A0ABD0J9G8"/>
<organism evidence="1 2">
    <name type="scientific">Batillaria attramentaria</name>
    <dbReference type="NCBI Taxonomy" id="370345"/>
    <lineage>
        <taxon>Eukaryota</taxon>
        <taxon>Metazoa</taxon>
        <taxon>Spiralia</taxon>
        <taxon>Lophotrochozoa</taxon>
        <taxon>Mollusca</taxon>
        <taxon>Gastropoda</taxon>
        <taxon>Caenogastropoda</taxon>
        <taxon>Sorbeoconcha</taxon>
        <taxon>Cerithioidea</taxon>
        <taxon>Batillariidae</taxon>
        <taxon>Batillaria</taxon>
    </lineage>
</organism>
<protein>
    <recommendedName>
        <fullName evidence="3">Ribosomal protein L15</fullName>
    </recommendedName>
</protein>
<accession>A0ABD0J9G8</accession>
<comment type="caution">
    <text evidence="1">The sequence shown here is derived from an EMBL/GenBank/DDBJ whole genome shotgun (WGS) entry which is preliminary data.</text>
</comment>